<dbReference type="GO" id="GO:0042461">
    <property type="term" value="P:photoreceptor cell development"/>
    <property type="evidence" value="ECO:0007669"/>
    <property type="project" value="TreeGrafter"/>
</dbReference>
<dbReference type="GO" id="GO:0035082">
    <property type="term" value="P:axoneme assembly"/>
    <property type="evidence" value="ECO:0007669"/>
    <property type="project" value="TreeGrafter"/>
</dbReference>
<feature type="compositionally biased region" description="Polar residues" evidence="1">
    <location>
        <begin position="444"/>
        <end position="454"/>
    </location>
</feature>
<dbReference type="PANTHER" id="PTHR23005:SF3">
    <property type="entry name" value="RETINITIS PIGMENTOSA 1-LIKE 1 PROTEIN"/>
    <property type="match status" value="1"/>
</dbReference>
<reference evidence="2" key="2">
    <citation type="submission" date="2025-08" db="UniProtKB">
        <authorList>
            <consortium name="Ensembl"/>
        </authorList>
    </citation>
    <scope>IDENTIFICATION</scope>
</reference>
<dbReference type="Ensembl" id="ENSSTUT00000003426.1">
    <property type="protein sequence ID" value="ENSSTUP00000003220.1"/>
    <property type="gene ID" value="ENSSTUG00000001615.1"/>
</dbReference>
<accession>A0A673VU29</accession>
<dbReference type="GeneTree" id="ENSGT00940000175432"/>
<protein>
    <recommendedName>
        <fullName evidence="4">Retinitis pigmentosa 1-like 1</fullName>
    </recommendedName>
</protein>
<feature type="compositionally biased region" description="Polar residues" evidence="1">
    <location>
        <begin position="325"/>
        <end position="334"/>
    </location>
</feature>
<dbReference type="Proteomes" id="UP000472277">
    <property type="component" value="Chromosome 1"/>
</dbReference>
<feature type="compositionally biased region" description="Polar residues" evidence="1">
    <location>
        <begin position="14"/>
        <end position="29"/>
    </location>
</feature>
<feature type="compositionally biased region" description="Basic and acidic residues" evidence="1">
    <location>
        <begin position="239"/>
        <end position="251"/>
    </location>
</feature>
<evidence type="ECO:0000313" key="2">
    <source>
        <dbReference type="Ensembl" id="ENSSTUP00000003220.1"/>
    </source>
</evidence>
<name>A0A673VU29_SALTR</name>
<feature type="compositionally biased region" description="Basic and acidic residues" evidence="1">
    <location>
        <begin position="431"/>
        <end position="442"/>
    </location>
</feature>
<feature type="compositionally biased region" description="Basic and acidic residues" evidence="1">
    <location>
        <begin position="577"/>
        <end position="594"/>
    </location>
</feature>
<evidence type="ECO:0000313" key="3">
    <source>
        <dbReference type="Proteomes" id="UP000472277"/>
    </source>
</evidence>
<feature type="compositionally biased region" description="Basic and acidic residues" evidence="1">
    <location>
        <begin position="606"/>
        <end position="617"/>
    </location>
</feature>
<dbReference type="AlphaFoldDB" id="A0A673VU29"/>
<dbReference type="InParanoid" id="A0A673VU29"/>
<feature type="compositionally biased region" description="Polar residues" evidence="1">
    <location>
        <begin position="476"/>
        <end position="494"/>
    </location>
</feature>
<feature type="compositionally biased region" description="Basic and acidic residues" evidence="1">
    <location>
        <begin position="833"/>
        <end position="858"/>
    </location>
</feature>
<evidence type="ECO:0000256" key="1">
    <source>
        <dbReference type="SAM" id="MobiDB-lite"/>
    </source>
</evidence>
<sequence>TQPVKDRNQRKLHSISSDKSLPPINSTSPAHVGREGLMDDDIEKRVLVNKDGSLSMEMKVRFRLLNDETLHWSTEIKKSVGTTNEYLQGYHDNCFLQQGSVESCSESEPLSPGEADDAYITKLHETHLEIPHCQHCCGHCQDYEIWKTHISGGQRTVRHVTSSSSSASSHTIVHKKGLGETMSSEEITEYMVEKATCFQQTAEEGGDTTVEYCTISRGCSRSEMSLTTTSGKCKSRASTQDKSEILGKSESIDITTQASDNDEAMADSSSSAPSKESQSEVSVKITDAEEDERPVSAVSLSSQILASLREDQDDEDDDLPPSASRACSCSQNSNTEEKEEEPTRSAVLNTAATPMQHLSPRPPSSKASSVHSKSVKAVSRAPADGQEDQESNNCKCEASDEAGDSTDADDRNAETAVEKEAGQEGIPSENTETKDTKPEERAMSSLSVKSNVSTRSRRSKVGDSGVQEEKGEWLSSAMSVKSNASVKSRKSNVSAVEDVEVQQHQTDKRSSSAMSVQSNCKHRKGVSSRSSSLQLLEGDVSELVPSNLPNASPTEVVNEWLKKIPSDSEMYDIGDEFSDRGHSPELAPKDKTNGTEENNVTAVCETQKEKEEPKETAANHVADGEEPAETPPKTQPEGTVPQEDISKSFHSSVQVMKVLLSPKLDRCHSLPEVSPVYGRKLSTSARGLLDCLAKLQLIDFDHNDDANAKEARYRELMNILQSLWLCDPAENQKTQQNGCDQHSVDGDTKARSSSGVDVSSDSTGSGKSSGGLAHAPNAEGEALLMVQEVDETAEEQESPESSIPMSDPATLDIASQVQWTTEEGGGEGGTTVEEEKQKDEDIPASDDTIRNESLRELPETPPSSNKSSDPREDATSGSPPSAQRAQLAKKVSLDPDPVWVLKLLNKLEKQFMTHYVDAMAEFKIRWNLDDSEHLDAMIAELKDDVHRRIQLSIDRE</sequence>
<dbReference type="GO" id="GO:0005930">
    <property type="term" value="C:axoneme"/>
    <property type="evidence" value="ECO:0007669"/>
    <property type="project" value="TreeGrafter"/>
</dbReference>
<dbReference type="GO" id="GO:0060041">
    <property type="term" value="P:retina development in camera-type eye"/>
    <property type="evidence" value="ECO:0007669"/>
    <property type="project" value="TreeGrafter"/>
</dbReference>
<feature type="region of interest" description="Disordered" evidence="1">
    <location>
        <begin position="790"/>
        <end position="809"/>
    </location>
</feature>
<organism evidence="2 3">
    <name type="scientific">Salmo trutta</name>
    <name type="common">Brown trout</name>
    <dbReference type="NCBI Taxonomy" id="8032"/>
    <lineage>
        <taxon>Eukaryota</taxon>
        <taxon>Metazoa</taxon>
        <taxon>Chordata</taxon>
        <taxon>Craniata</taxon>
        <taxon>Vertebrata</taxon>
        <taxon>Euteleostomi</taxon>
        <taxon>Actinopterygii</taxon>
        <taxon>Neopterygii</taxon>
        <taxon>Teleostei</taxon>
        <taxon>Protacanthopterygii</taxon>
        <taxon>Salmoniformes</taxon>
        <taxon>Salmonidae</taxon>
        <taxon>Salmoninae</taxon>
        <taxon>Salmo</taxon>
    </lineage>
</organism>
<feature type="compositionally biased region" description="Polar residues" evidence="1">
    <location>
        <begin position="875"/>
        <end position="884"/>
    </location>
</feature>
<feature type="region of interest" description="Disordered" evidence="1">
    <location>
        <begin position="570"/>
        <end position="643"/>
    </location>
</feature>
<feature type="region of interest" description="Disordered" evidence="1">
    <location>
        <begin position="732"/>
        <end position="775"/>
    </location>
</feature>
<feature type="compositionally biased region" description="Basic and acidic residues" evidence="1">
    <location>
        <begin position="408"/>
        <end position="422"/>
    </location>
</feature>
<proteinExistence type="predicted"/>
<feature type="region of interest" description="Disordered" evidence="1">
    <location>
        <begin position="821"/>
        <end position="889"/>
    </location>
</feature>
<keyword evidence="3" id="KW-1185">Reference proteome</keyword>
<dbReference type="PANTHER" id="PTHR23005">
    <property type="entry name" value="RETINITIS PIGMENTOSA 1 PROTEIN"/>
    <property type="match status" value="1"/>
</dbReference>
<dbReference type="OMA" id="GHCQDYE"/>
<reference evidence="2" key="1">
    <citation type="submission" date="2021-04" db="EMBL/GenBank/DDBJ databases">
        <authorList>
            <consortium name="Wellcome Sanger Institute Data Sharing"/>
        </authorList>
    </citation>
    <scope>NUCLEOTIDE SEQUENCE [LARGE SCALE GENOMIC DNA]</scope>
</reference>
<feature type="region of interest" description="Disordered" evidence="1">
    <location>
        <begin position="1"/>
        <end position="37"/>
    </location>
</feature>
<feature type="region of interest" description="Disordered" evidence="1">
    <location>
        <begin position="230"/>
        <end position="533"/>
    </location>
</feature>
<feature type="compositionally biased region" description="Low complexity" evidence="1">
    <location>
        <begin position="266"/>
        <end position="282"/>
    </location>
</feature>
<evidence type="ECO:0008006" key="4">
    <source>
        <dbReference type="Google" id="ProtNLM"/>
    </source>
</evidence>
<reference evidence="2" key="3">
    <citation type="submission" date="2025-09" db="UniProtKB">
        <authorList>
            <consortium name="Ensembl"/>
        </authorList>
    </citation>
    <scope>IDENTIFICATION</scope>
</reference>
<feature type="compositionally biased region" description="Low complexity" evidence="1">
    <location>
        <begin position="364"/>
        <end position="381"/>
    </location>
</feature>
<feature type="compositionally biased region" description="Low complexity" evidence="1">
    <location>
        <begin position="752"/>
        <end position="766"/>
    </location>
</feature>